<reference evidence="1 2" key="1">
    <citation type="submission" date="2011-10" db="EMBL/GenBank/DDBJ databases">
        <title>The Genome Sequence of Lachnospiraceae bacterium ACC2.</title>
        <authorList>
            <consortium name="The Broad Institute Genome Sequencing Platform"/>
            <person name="Earl A."/>
            <person name="Ward D."/>
            <person name="Feldgarden M."/>
            <person name="Gevers D."/>
            <person name="Sizova M."/>
            <person name="Hazen A."/>
            <person name="Epstein S."/>
            <person name="Young S.K."/>
            <person name="Zeng Q."/>
            <person name="Gargeya S."/>
            <person name="Fitzgerald M."/>
            <person name="Haas B."/>
            <person name="Abouelleil A."/>
            <person name="Alvarado L."/>
            <person name="Arachchi H.M."/>
            <person name="Berlin A."/>
            <person name="Brown A."/>
            <person name="Chapman S.B."/>
            <person name="Chen Z."/>
            <person name="Dunbar C."/>
            <person name="Freedman E."/>
            <person name="Gearin G."/>
            <person name="Goldberg J."/>
            <person name="Griggs A."/>
            <person name="Gujja S."/>
            <person name="Heiman D."/>
            <person name="Howarth C."/>
            <person name="Larson L."/>
            <person name="Lui A."/>
            <person name="MacDonald P.J.P."/>
            <person name="Montmayeur A."/>
            <person name="Murphy C."/>
            <person name="Neiman D."/>
            <person name="Pearson M."/>
            <person name="Priest M."/>
            <person name="Roberts A."/>
            <person name="Saif S."/>
            <person name="Shea T."/>
            <person name="Shenoy N."/>
            <person name="Sisk P."/>
            <person name="Stolte C."/>
            <person name="Sykes S."/>
            <person name="Wortman J."/>
            <person name="Nusbaum C."/>
            <person name="Birren B."/>
        </authorList>
    </citation>
    <scope>NUCLEOTIDE SEQUENCE [LARGE SCALE GENOMIC DNA]</scope>
    <source>
        <strain evidence="1 2">ACC2</strain>
    </source>
</reference>
<accession>A0AA37DFQ8</accession>
<organism evidence="1 2">
    <name type="scientific">Stomatobaculum longum</name>
    <dbReference type="NCBI Taxonomy" id="796942"/>
    <lineage>
        <taxon>Bacteria</taxon>
        <taxon>Bacillati</taxon>
        <taxon>Bacillota</taxon>
        <taxon>Clostridia</taxon>
        <taxon>Lachnospirales</taxon>
        <taxon>Lachnospiraceae</taxon>
        <taxon>Stomatobaculum</taxon>
    </lineage>
</organism>
<dbReference type="RefSeq" id="WP_009533561.1">
    <property type="nucleotide sequence ID" value="NZ_JH590864.1"/>
</dbReference>
<evidence type="ECO:0000313" key="2">
    <source>
        <dbReference type="Proteomes" id="UP000018466"/>
    </source>
</evidence>
<gene>
    <name evidence="1" type="ORF">HMPREF9623_01741</name>
</gene>
<name>A0AA37DFQ8_9FIRM</name>
<keyword evidence="2" id="KW-1185">Reference proteome</keyword>
<dbReference type="EMBL" id="AGEL01000014">
    <property type="protein sequence ID" value="EHO15830.1"/>
    <property type="molecule type" value="Genomic_DNA"/>
</dbReference>
<dbReference type="AlphaFoldDB" id="A0AA37DFQ8"/>
<protein>
    <submittedName>
        <fullName evidence="1">Uncharacterized protein</fullName>
    </submittedName>
</protein>
<dbReference type="GeneID" id="86941903"/>
<sequence>MRGVKIYLADGTYDGIVTISSDSSKISAICVEKDKIPNYENELDGPGIYLLLTRARRMRYSRHWASSKIRSREGVKKENG</sequence>
<comment type="caution">
    <text evidence="1">The sequence shown here is derived from an EMBL/GenBank/DDBJ whole genome shotgun (WGS) entry which is preliminary data.</text>
</comment>
<evidence type="ECO:0000313" key="1">
    <source>
        <dbReference type="EMBL" id="EHO15830.1"/>
    </source>
</evidence>
<proteinExistence type="predicted"/>
<dbReference type="Proteomes" id="UP000018466">
    <property type="component" value="Unassembled WGS sequence"/>
</dbReference>